<keyword evidence="2 7" id="KW-0813">Transport</keyword>
<comment type="subcellular location">
    <subcellularLocation>
        <location evidence="1 7">Cell outer membrane</location>
        <topology evidence="1 7">Multi-pass membrane protein</topology>
    </subcellularLocation>
</comment>
<dbReference type="STRING" id="1513896.SAMN05660841_03968"/>
<dbReference type="EMBL" id="FUZF01000024">
    <property type="protein sequence ID" value="SKC06510.1"/>
    <property type="molecule type" value="Genomic_DNA"/>
</dbReference>
<keyword evidence="6 7" id="KW-0998">Cell outer membrane</keyword>
<evidence type="ECO:0000313" key="9">
    <source>
        <dbReference type="EMBL" id="SKC06510.1"/>
    </source>
</evidence>
<dbReference type="GO" id="GO:0009279">
    <property type="term" value="C:cell outer membrane"/>
    <property type="evidence" value="ECO:0007669"/>
    <property type="project" value="UniProtKB-SubCell"/>
</dbReference>
<dbReference type="RefSeq" id="WP_079645612.1">
    <property type="nucleotide sequence ID" value="NZ_FUZF01000024.1"/>
</dbReference>
<keyword evidence="5 7" id="KW-0472">Membrane</keyword>
<dbReference type="InterPro" id="IPR023997">
    <property type="entry name" value="TonB-dep_OMP_SusC/RagA_CS"/>
</dbReference>
<feature type="domain" description="TonB-dependent receptor plug" evidence="8">
    <location>
        <begin position="180"/>
        <end position="296"/>
    </location>
</feature>
<dbReference type="PROSITE" id="PS52016">
    <property type="entry name" value="TONB_DEPENDENT_REC_3"/>
    <property type="match status" value="1"/>
</dbReference>
<evidence type="ECO:0000259" key="8">
    <source>
        <dbReference type="Pfam" id="PF07715"/>
    </source>
</evidence>
<protein>
    <submittedName>
        <fullName evidence="9">TonB-linked outer membrane protein, SusC/RagA family</fullName>
    </submittedName>
</protein>
<dbReference type="AlphaFoldDB" id="A0A1T5GDN1"/>
<organism evidence="9 10">
    <name type="scientific">Sphingobacterium nematocida</name>
    <dbReference type="NCBI Taxonomy" id="1513896"/>
    <lineage>
        <taxon>Bacteria</taxon>
        <taxon>Pseudomonadati</taxon>
        <taxon>Bacteroidota</taxon>
        <taxon>Sphingobacteriia</taxon>
        <taxon>Sphingobacteriales</taxon>
        <taxon>Sphingobacteriaceae</taxon>
        <taxon>Sphingobacterium</taxon>
    </lineage>
</organism>
<dbReference type="InterPro" id="IPR037066">
    <property type="entry name" value="Plug_dom_sf"/>
</dbReference>
<reference evidence="10" key="1">
    <citation type="submission" date="2017-02" db="EMBL/GenBank/DDBJ databases">
        <authorList>
            <person name="Varghese N."/>
            <person name="Submissions S."/>
        </authorList>
    </citation>
    <scope>NUCLEOTIDE SEQUENCE [LARGE SCALE GENOMIC DNA]</scope>
    <source>
        <strain evidence="10">DSM 24091</strain>
    </source>
</reference>
<evidence type="ECO:0000256" key="7">
    <source>
        <dbReference type="PROSITE-ProRule" id="PRU01360"/>
    </source>
</evidence>
<keyword evidence="10" id="KW-1185">Reference proteome</keyword>
<dbReference type="SUPFAM" id="SSF49464">
    <property type="entry name" value="Carboxypeptidase regulatory domain-like"/>
    <property type="match status" value="1"/>
</dbReference>
<dbReference type="SUPFAM" id="SSF56935">
    <property type="entry name" value="Porins"/>
    <property type="match status" value="1"/>
</dbReference>
<dbReference type="Gene3D" id="2.170.130.10">
    <property type="entry name" value="TonB-dependent receptor, plug domain"/>
    <property type="match status" value="1"/>
</dbReference>
<evidence type="ECO:0000256" key="5">
    <source>
        <dbReference type="ARBA" id="ARBA00023136"/>
    </source>
</evidence>
<dbReference type="Pfam" id="PF07715">
    <property type="entry name" value="Plug"/>
    <property type="match status" value="1"/>
</dbReference>
<keyword evidence="3 7" id="KW-1134">Transmembrane beta strand</keyword>
<evidence type="ECO:0000256" key="6">
    <source>
        <dbReference type="ARBA" id="ARBA00023237"/>
    </source>
</evidence>
<dbReference type="Pfam" id="PF13715">
    <property type="entry name" value="CarbopepD_reg_2"/>
    <property type="match status" value="1"/>
</dbReference>
<dbReference type="Proteomes" id="UP000190150">
    <property type="component" value="Unassembled WGS sequence"/>
</dbReference>
<comment type="similarity">
    <text evidence="7">Belongs to the TonB-dependent receptor family.</text>
</comment>
<keyword evidence="4 7" id="KW-0812">Transmembrane</keyword>
<evidence type="ECO:0000256" key="4">
    <source>
        <dbReference type="ARBA" id="ARBA00022692"/>
    </source>
</evidence>
<dbReference type="Gene3D" id="2.60.40.1120">
    <property type="entry name" value="Carboxypeptidase-like, regulatory domain"/>
    <property type="match status" value="1"/>
</dbReference>
<proteinExistence type="inferred from homology"/>
<gene>
    <name evidence="9" type="ORF">SAMN05660841_03968</name>
</gene>
<evidence type="ECO:0000256" key="3">
    <source>
        <dbReference type="ARBA" id="ARBA00022452"/>
    </source>
</evidence>
<dbReference type="NCBIfam" id="TIGR04057">
    <property type="entry name" value="SusC_RagA_signa"/>
    <property type="match status" value="1"/>
</dbReference>
<dbReference type="InterPro" id="IPR039426">
    <property type="entry name" value="TonB-dep_rcpt-like"/>
</dbReference>
<evidence type="ECO:0000256" key="2">
    <source>
        <dbReference type="ARBA" id="ARBA00022448"/>
    </source>
</evidence>
<dbReference type="InterPro" id="IPR023996">
    <property type="entry name" value="TonB-dep_OMP_SusC/RagA"/>
</dbReference>
<dbReference type="InterPro" id="IPR036942">
    <property type="entry name" value="Beta-barrel_TonB_sf"/>
</dbReference>
<accession>A0A1T5GDN1</accession>
<dbReference type="InterPro" id="IPR008969">
    <property type="entry name" value="CarboxyPept-like_regulatory"/>
</dbReference>
<evidence type="ECO:0000256" key="1">
    <source>
        <dbReference type="ARBA" id="ARBA00004571"/>
    </source>
</evidence>
<dbReference type="NCBIfam" id="TIGR04056">
    <property type="entry name" value="OMP_RagA_SusC"/>
    <property type="match status" value="1"/>
</dbReference>
<dbReference type="Gene3D" id="2.40.170.20">
    <property type="entry name" value="TonB-dependent receptor, beta-barrel domain"/>
    <property type="match status" value="1"/>
</dbReference>
<evidence type="ECO:0000313" key="10">
    <source>
        <dbReference type="Proteomes" id="UP000190150"/>
    </source>
</evidence>
<sequence>MRQFFRGGRELPFEQSDKVTQLQSNKDLSSRPKEINKCILACVRFLRYGRNDGRKIGNIILRIFCVLFSWSLVSPAFGQEAKGLNQTVLRGVVSSIQDGNPIEGASVSVDKKHTRTDKQGRFTISVDKPTGVLLIKHIGYKEQRVAYENTSTTLNIALQTGEKQIEEVEVVSTGYQKIPKERATGSFEFIDSALFNRKVSTDFLSRLEDVVPGLSFDKSYAANRGNVLNMNVRGVSTLGSNLWPLVVIDGVPYENRMADYGLAAFNNINPNDVENITVLKDAAAASIWGAQSGNGVIVITTKRGKFNQKAQIAFNSNLTVVQKPDLHKYKVLPTADYIDIIRVFYDKGRYNSSLNQWNRNVDPLIWLLKNATDKKITEEELEAELDRLSQIDQRDDFMKYIYRPQIKQQHSLRLSQGSDKLNFSLGLGYDHNLGQLVTEDYQRINVKGAVQARPIKNLLLDISTTYTESKKKESWDYVHYNGLAKGVSNPPYMQLADANGNHLPVDISGLSPAYRDTVGGGRLQPYTYIPLDELFLTEQIQKTREVLLQLDASYKFDFGLVLSGLYAYQRNHNPISNWRSGQTFTIRDYANAFAQWDANKIVWNHPLGDNLVGLDWNHYAHQARFNLSFDRSFSDLHSVSLLGGVDVREVQKELKVHQYYGYDPNTGTFKQVEFGREIRRFNGKGGVSRIMDYNRMESLTNRFMAFYMNGSYTFKQRYIWSGSFRRDASNLFGVKANDRGQPFWSTGLAWVLSKEDFMTDSYFNYLKLRTTYGYNGNVNNSTSPLPIMTLESQQHYITGQPYGFINRPPNPNLRWERVANLNFGLDFGTRNGLFSGSIEYYHKRAKDLIAQAEVDPSVGFTHLTVNTADLLTKGWDISINAKPIGNKTWEWNSNLVFSNARTKVLKAYTANDMAMYNVSRASSVLMTPFEGRDLYSLLAFDWAGLDPVDGMPRAYLNGEITKDYNELLYGKTSSLKEFGTQKPRYFGSWRNSLRYKNIDLSWNISYQLGHKFIRETFRADFFYEQGVGHPDYALRWQQPGDEAWTDVPVFAYPIKATANQVYGSSSALIERGDQIKLRDIQASLVIPTLSRYGIKNLRVYAYVQNIGTLWQANKKGIDNEYGASIPDPLSTSLGINFNF</sequence>
<dbReference type="OrthoDB" id="687738at2"/>
<dbReference type="InterPro" id="IPR012910">
    <property type="entry name" value="Plug_dom"/>
</dbReference>
<name>A0A1T5GDN1_9SPHI</name>